<reference evidence="3" key="1">
    <citation type="journal article" date="2019" name="Int. J. Syst. Evol. Microbiol.">
        <title>The Global Catalogue of Microorganisms (GCM) 10K type strain sequencing project: providing services to taxonomists for standard genome sequencing and annotation.</title>
        <authorList>
            <consortium name="The Broad Institute Genomics Platform"/>
            <consortium name="The Broad Institute Genome Sequencing Center for Infectious Disease"/>
            <person name="Wu L."/>
            <person name="Ma J."/>
        </authorList>
    </citation>
    <scope>NUCLEOTIDE SEQUENCE [LARGE SCALE GENOMIC DNA]</scope>
    <source>
        <strain evidence="3">CECT 7184</strain>
    </source>
</reference>
<comment type="caution">
    <text evidence="2">The sequence shown here is derived from an EMBL/GenBank/DDBJ whole genome shotgun (WGS) entry which is preliminary data.</text>
</comment>
<sequence>MLKFIKHNMETIMGIEIYPIISLLIFFIFFLGLYIWVFTYKKEAIKELSNLPFEEGTLSTEKTDHTL</sequence>
<evidence type="ECO:0000313" key="2">
    <source>
        <dbReference type="EMBL" id="MDN3707870.1"/>
    </source>
</evidence>
<keyword evidence="3" id="KW-1185">Reference proteome</keyword>
<keyword evidence="1" id="KW-1133">Transmembrane helix</keyword>
<accession>A0ABT8CTW8</accession>
<dbReference type="Proteomes" id="UP001242368">
    <property type="component" value="Unassembled WGS sequence"/>
</dbReference>
<gene>
    <name evidence="2" type="ORF">QW060_12205</name>
</gene>
<dbReference type="RefSeq" id="WP_290363821.1">
    <property type="nucleotide sequence ID" value="NZ_JAUFQU010000001.1"/>
</dbReference>
<keyword evidence="1" id="KW-0812">Transmembrane</keyword>
<evidence type="ECO:0000256" key="1">
    <source>
        <dbReference type="SAM" id="Phobius"/>
    </source>
</evidence>
<organism evidence="2 3">
    <name type="scientific">Paenimyroides ceti</name>
    <dbReference type="NCBI Taxonomy" id="395087"/>
    <lineage>
        <taxon>Bacteria</taxon>
        <taxon>Pseudomonadati</taxon>
        <taxon>Bacteroidota</taxon>
        <taxon>Flavobacteriia</taxon>
        <taxon>Flavobacteriales</taxon>
        <taxon>Flavobacteriaceae</taxon>
        <taxon>Paenimyroides</taxon>
    </lineage>
</organism>
<proteinExistence type="predicted"/>
<name>A0ABT8CTW8_9FLAO</name>
<keyword evidence="1" id="KW-0472">Membrane</keyword>
<evidence type="ECO:0000313" key="3">
    <source>
        <dbReference type="Proteomes" id="UP001242368"/>
    </source>
</evidence>
<dbReference type="EMBL" id="JAUFQU010000001">
    <property type="protein sequence ID" value="MDN3707870.1"/>
    <property type="molecule type" value="Genomic_DNA"/>
</dbReference>
<protein>
    <submittedName>
        <fullName evidence="2">CcoQ/FixQ family Cbb3-type cytochrome c oxidase assembly chaperone</fullName>
    </submittedName>
</protein>
<feature type="transmembrane region" description="Helical" evidence="1">
    <location>
        <begin position="20"/>
        <end position="40"/>
    </location>
</feature>